<dbReference type="SUPFAM" id="SSF53335">
    <property type="entry name" value="S-adenosyl-L-methionine-dependent methyltransferases"/>
    <property type="match status" value="1"/>
</dbReference>
<keyword evidence="3" id="KW-1133">Transmembrane helix</keyword>
<name>A0A0L0FQG1_9EUKA</name>
<feature type="transmembrane region" description="Helical" evidence="3">
    <location>
        <begin position="81"/>
        <end position="102"/>
    </location>
</feature>
<dbReference type="NCBIfam" id="NF037959">
    <property type="entry name" value="MFS_SpdSyn"/>
    <property type="match status" value="1"/>
</dbReference>
<dbReference type="GeneID" id="25909305"/>
<sequence length="619" mass="67510">MPSTLRNRGPTKPTTKKNSTPDTTSPDTKKATTFTPTSTVFATAIFQQICCGMNCGLVVTSGHRLIEPVYGNVFSSAADEALVLSGALAFIVCTLLHPYVIPPAWNEKIISFAIPMAAAWYAASLLKAKSLHSGINTGLVPTEIDPHAVARMAGMVILGTPVWLMSITAALNNSWTRSYAHALLYGFFGVGWALGNTIAAMFSLQAFGGVGSTIGMFGMDVCHATLATGATVIFIAFLLLVVDRAQRTANGRGVGKWERCMTVSLMMASQAGLVSSSLLSPFCSTHVPYNIAHGLTDSRYQLLDRTESNTGVIAIVNDTERGCVLMKADHSILGGTYGAFPHSSIFAVFHTHEAVRLAVQSDDTIAKEDQKQLRFLQIGLGVGVAAAAMQAHRCHVDVVEIDPTVGVYADKYFDYDMQYKPGQFYAQDAVAWLEERDTKLKYDMVLHDVFTGGSMPSALFTVEVFQLIRDSMTGRGVLGVNYFGHITGDKAADTRLVVATLLGVFEHVRTFSDEHPGDAHNLVFFASDVPIKFRTPVEADYLGSSIRARELSSLSEKEVTILPYQKLTQSKRKGTSKPFPIINKDNPLTALEKKFASGTYHFRAMREIFDVNDFWIEFM</sequence>
<feature type="transmembrane region" description="Helical" evidence="3">
    <location>
        <begin position="148"/>
        <end position="171"/>
    </location>
</feature>
<feature type="compositionally biased region" description="Low complexity" evidence="2">
    <location>
        <begin position="10"/>
        <end position="31"/>
    </location>
</feature>
<feature type="transmembrane region" description="Helical" evidence="3">
    <location>
        <begin position="224"/>
        <end position="242"/>
    </location>
</feature>
<feature type="transmembrane region" description="Helical" evidence="3">
    <location>
        <begin position="109"/>
        <end position="128"/>
    </location>
</feature>
<keyword evidence="3" id="KW-0472">Membrane</keyword>
<accession>A0A0L0FQG1</accession>
<dbReference type="InterPro" id="IPR029063">
    <property type="entry name" value="SAM-dependent_MTases_sf"/>
</dbReference>
<keyword evidence="1" id="KW-0620">Polyamine biosynthesis</keyword>
<dbReference type="RefSeq" id="XP_014152688.1">
    <property type="nucleotide sequence ID" value="XM_014297213.1"/>
</dbReference>
<keyword evidence="5" id="KW-1185">Reference proteome</keyword>
<feature type="region of interest" description="Disordered" evidence="2">
    <location>
        <begin position="1"/>
        <end position="31"/>
    </location>
</feature>
<dbReference type="Proteomes" id="UP000054560">
    <property type="component" value="Unassembled WGS sequence"/>
</dbReference>
<dbReference type="eggNOG" id="ENOG502QTVA">
    <property type="taxonomic scope" value="Eukaryota"/>
</dbReference>
<keyword evidence="3" id="KW-0812">Transmembrane</keyword>
<evidence type="ECO:0008006" key="6">
    <source>
        <dbReference type="Google" id="ProtNLM"/>
    </source>
</evidence>
<dbReference type="EMBL" id="KQ242425">
    <property type="protein sequence ID" value="KNC78786.1"/>
    <property type="molecule type" value="Genomic_DNA"/>
</dbReference>
<feature type="transmembrane region" description="Helical" evidence="3">
    <location>
        <begin position="183"/>
        <end position="204"/>
    </location>
</feature>
<evidence type="ECO:0000313" key="5">
    <source>
        <dbReference type="Proteomes" id="UP000054560"/>
    </source>
</evidence>
<dbReference type="PANTHER" id="PTHR43317:SF1">
    <property type="entry name" value="THERMOSPERMINE SYNTHASE ACAULIS5"/>
    <property type="match status" value="1"/>
</dbReference>
<dbReference type="AlphaFoldDB" id="A0A0L0FQG1"/>
<evidence type="ECO:0000256" key="2">
    <source>
        <dbReference type="SAM" id="MobiDB-lite"/>
    </source>
</evidence>
<dbReference type="GO" id="GO:0006596">
    <property type="term" value="P:polyamine biosynthetic process"/>
    <property type="evidence" value="ECO:0007669"/>
    <property type="project" value="UniProtKB-KW"/>
</dbReference>
<evidence type="ECO:0000313" key="4">
    <source>
        <dbReference type="EMBL" id="KNC78786.1"/>
    </source>
</evidence>
<organism evidence="4 5">
    <name type="scientific">Sphaeroforma arctica JP610</name>
    <dbReference type="NCBI Taxonomy" id="667725"/>
    <lineage>
        <taxon>Eukaryota</taxon>
        <taxon>Ichthyosporea</taxon>
        <taxon>Ichthyophonida</taxon>
        <taxon>Sphaeroforma</taxon>
    </lineage>
</organism>
<evidence type="ECO:0000256" key="1">
    <source>
        <dbReference type="ARBA" id="ARBA00023115"/>
    </source>
</evidence>
<dbReference type="PANTHER" id="PTHR43317">
    <property type="entry name" value="THERMOSPERMINE SYNTHASE ACAULIS5"/>
    <property type="match status" value="1"/>
</dbReference>
<evidence type="ECO:0000256" key="3">
    <source>
        <dbReference type="SAM" id="Phobius"/>
    </source>
</evidence>
<proteinExistence type="predicted"/>
<dbReference type="OrthoDB" id="2016285at2759"/>
<protein>
    <recommendedName>
        <fullName evidence="6">PABS domain-containing protein</fullName>
    </recommendedName>
</protein>
<reference evidence="4 5" key="1">
    <citation type="submission" date="2011-02" db="EMBL/GenBank/DDBJ databases">
        <title>The Genome Sequence of Sphaeroforma arctica JP610.</title>
        <authorList>
            <consortium name="The Broad Institute Genome Sequencing Platform"/>
            <person name="Russ C."/>
            <person name="Cuomo C."/>
            <person name="Young S.K."/>
            <person name="Zeng Q."/>
            <person name="Gargeya S."/>
            <person name="Alvarado L."/>
            <person name="Berlin A."/>
            <person name="Chapman S.B."/>
            <person name="Chen Z."/>
            <person name="Freedman E."/>
            <person name="Gellesch M."/>
            <person name="Goldberg J."/>
            <person name="Griggs A."/>
            <person name="Gujja S."/>
            <person name="Heilman E."/>
            <person name="Heiman D."/>
            <person name="Howarth C."/>
            <person name="Mehta T."/>
            <person name="Neiman D."/>
            <person name="Pearson M."/>
            <person name="Roberts A."/>
            <person name="Saif S."/>
            <person name="Shea T."/>
            <person name="Shenoy N."/>
            <person name="Sisk P."/>
            <person name="Stolte C."/>
            <person name="Sykes S."/>
            <person name="White J."/>
            <person name="Yandava C."/>
            <person name="Burger G."/>
            <person name="Gray M.W."/>
            <person name="Holland P.W.H."/>
            <person name="King N."/>
            <person name="Lang F.B.F."/>
            <person name="Roger A.J."/>
            <person name="Ruiz-Trillo I."/>
            <person name="Haas B."/>
            <person name="Nusbaum C."/>
            <person name="Birren B."/>
        </authorList>
    </citation>
    <scope>NUCLEOTIDE SEQUENCE [LARGE SCALE GENOMIC DNA]</scope>
    <source>
        <strain evidence="4 5">JP610</strain>
    </source>
</reference>
<dbReference type="Gene3D" id="3.40.50.150">
    <property type="entry name" value="Vaccinia Virus protein VP39"/>
    <property type="match status" value="1"/>
</dbReference>
<gene>
    <name evidence="4" type="ORF">SARC_08801</name>
</gene>